<dbReference type="Proteomes" id="UP000621859">
    <property type="component" value="Unassembled WGS sequence"/>
</dbReference>
<dbReference type="RefSeq" id="WP_188698764.1">
    <property type="nucleotide sequence ID" value="NZ_BMLY01000013.1"/>
</dbReference>
<reference evidence="2" key="1">
    <citation type="journal article" date="2019" name="Int. J. Syst. Evol. Microbiol.">
        <title>The Global Catalogue of Microorganisms (GCM) 10K type strain sequencing project: providing services to taxonomists for standard genome sequencing and annotation.</title>
        <authorList>
            <consortium name="The Broad Institute Genomics Platform"/>
            <consortium name="The Broad Institute Genome Sequencing Center for Infectious Disease"/>
            <person name="Wu L."/>
            <person name="Ma J."/>
        </authorList>
    </citation>
    <scope>NUCLEOTIDE SEQUENCE [LARGE SCALE GENOMIC DNA]</scope>
    <source>
        <strain evidence="2">CGMCC 1.8860</strain>
    </source>
</reference>
<evidence type="ECO:0000313" key="2">
    <source>
        <dbReference type="Proteomes" id="UP000621859"/>
    </source>
</evidence>
<protein>
    <recommendedName>
        <fullName evidence="3">TubC N-terminal docking domain-containing protein</fullName>
    </recommendedName>
</protein>
<dbReference type="EMBL" id="BMLY01000013">
    <property type="protein sequence ID" value="GGP28316.1"/>
    <property type="molecule type" value="Genomic_DNA"/>
</dbReference>
<accession>A0ABQ2PSF0</accession>
<comment type="caution">
    <text evidence="1">The sequence shown here is derived from an EMBL/GenBank/DDBJ whole genome shotgun (WGS) entry which is preliminary data.</text>
</comment>
<sequence length="137" mass="15038">MNAVQLIDYANTSGLRMAVVGRDLKLTGNRRAASPGFLQALREHKSEVVSLLEEAPAYAILPYRLRSGEGGQLIDPDGLISAIHALRQHYGRKLDLDHLAGGLSLRLQTLALAFPAAERETQEVALATVRQWKQNVK</sequence>
<organism evidence="1 2">
    <name type="scientific">Silvimonas amylolytica</name>
    <dbReference type="NCBI Taxonomy" id="449663"/>
    <lineage>
        <taxon>Bacteria</taxon>
        <taxon>Pseudomonadati</taxon>
        <taxon>Pseudomonadota</taxon>
        <taxon>Betaproteobacteria</taxon>
        <taxon>Neisseriales</taxon>
        <taxon>Chitinibacteraceae</taxon>
        <taxon>Silvimonas</taxon>
    </lineage>
</organism>
<gene>
    <name evidence="1" type="ORF">GCM10010971_41350</name>
</gene>
<name>A0ABQ2PSF0_9NEIS</name>
<keyword evidence="2" id="KW-1185">Reference proteome</keyword>
<evidence type="ECO:0000313" key="1">
    <source>
        <dbReference type="EMBL" id="GGP28316.1"/>
    </source>
</evidence>
<evidence type="ECO:0008006" key="3">
    <source>
        <dbReference type="Google" id="ProtNLM"/>
    </source>
</evidence>
<proteinExistence type="predicted"/>